<feature type="compositionally biased region" description="Basic and acidic residues" evidence="1">
    <location>
        <begin position="238"/>
        <end position="253"/>
    </location>
</feature>
<dbReference type="Proteomes" id="UP000728185">
    <property type="component" value="Unassembled WGS sequence"/>
</dbReference>
<feature type="compositionally biased region" description="Basic and acidic residues" evidence="1">
    <location>
        <begin position="121"/>
        <end position="130"/>
    </location>
</feature>
<dbReference type="AlphaFoldDB" id="A0A8E0VP28"/>
<reference evidence="2" key="1">
    <citation type="submission" date="2019-05" db="EMBL/GenBank/DDBJ databases">
        <title>Annotation for the trematode Fasciolopsis buski.</title>
        <authorList>
            <person name="Choi Y.-J."/>
        </authorList>
    </citation>
    <scope>NUCLEOTIDE SEQUENCE</scope>
    <source>
        <strain evidence="2">HT</strain>
        <tissue evidence="2">Whole worm</tissue>
    </source>
</reference>
<comment type="caution">
    <text evidence="2">The sequence shown here is derived from an EMBL/GenBank/DDBJ whole genome shotgun (WGS) entry which is preliminary data.</text>
</comment>
<accession>A0A8E0VP28</accession>
<keyword evidence="3" id="KW-1185">Reference proteome</keyword>
<dbReference type="EMBL" id="LUCM01000808">
    <property type="protein sequence ID" value="KAA0199970.1"/>
    <property type="molecule type" value="Genomic_DNA"/>
</dbReference>
<name>A0A8E0VP28_9TREM</name>
<feature type="region of interest" description="Disordered" evidence="1">
    <location>
        <begin position="238"/>
        <end position="296"/>
    </location>
</feature>
<dbReference type="OrthoDB" id="10542609at2759"/>
<feature type="region of interest" description="Disordered" evidence="1">
    <location>
        <begin position="116"/>
        <end position="136"/>
    </location>
</feature>
<organism evidence="2 3">
    <name type="scientific">Fasciolopsis buskii</name>
    <dbReference type="NCBI Taxonomy" id="27845"/>
    <lineage>
        <taxon>Eukaryota</taxon>
        <taxon>Metazoa</taxon>
        <taxon>Spiralia</taxon>
        <taxon>Lophotrochozoa</taxon>
        <taxon>Platyhelminthes</taxon>
        <taxon>Trematoda</taxon>
        <taxon>Digenea</taxon>
        <taxon>Plagiorchiida</taxon>
        <taxon>Echinostomata</taxon>
        <taxon>Echinostomatoidea</taxon>
        <taxon>Fasciolidae</taxon>
        <taxon>Fasciolopsis</taxon>
    </lineage>
</organism>
<evidence type="ECO:0000256" key="1">
    <source>
        <dbReference type="SAM" id="MobiDB-lite"/>
    </source>
</evidence>
<gene>
    <name evidence="2" type="ORF">FBUS_09029</name>
</gene>
<evidence type="ECO:0000313" key="3">
    <source>
        <dbReference type="Proteomes" id="UP000728185"/>
    </source>
</evidence>
<feature type="compositionally biased region" description="Polar residues" evidence="1">
    <location>
        <begin position="260"/>
        <end position="281"/>
    </location>
</feature>
<protein>
    <submittedName>
        <fullName evidence="2">Uncharacterized protein</fullName>
    </submittedName>
</protein>
<feature type="non-terminal residue" evidence="2">
    <location>
        <position position="1"/>
    </location>
</feature>
<evidence type="ECO:0000313" key="2">
    <source>
        <dbReference type="EMBL" id="KAA0199970.1"/>
    </source>
</evidence>
<sequence length="310" mass="34624">IRDPHFPSPEFAQIPSPNLTNRIPIATDLNETRAFQLPCSRTDCVLDKRLTKLETRLDCLTQLDRGCCGHGMWRCADCGSQSPTPRHLRLQTNCKSLDTIGVQTPRSMLLQGVYNKSPQTSERKHSDENRSICPVNANKIPNGEKVGFETPLKNVEQSGEPIDKLGNVSLCIIIYHILSIRRNDFSSSNSDPGQNHTLSGCTSTETIPTLVDGEFQSADGNMLNNTIQCKNPVLTMSPDKHLRFDNSTSDRKNRSGFTGLRQNRPIQSVSVPPISGLSSESSTERLQRRHRRNSLESSYETIYDAVTRTK</sequence>
<proteinExistence type="predicted"/>